<feature type="compositionally biased region" description="Low complexity" evidence="1">
    <location>
        <begin position="170"/>
        <end position="192"/>
    </location>
</feature>
<evidence type="ECO:0000256" key="2">
    <source>
        <dbReference type="SAM" id="SignalP"/>
    </source>
</evidence>
<feature type="compositionally biased region" description="Acidic residues" evidence="1">
    <location>
        <begin position="218"/>
        <end position="229"/>
    </location>
</feature>
<feature type="region of interest" description="Disordered" evidence="1">
    <location>
        <begin position="476"/>
        <end position="513"/>
    </location>
</feature>
<dbReference type="InterPro" id="IPR028082">
    <property type="entry name" value="Peripla_BP_I"/>
</dbReference>
<dbReference type="RefSeq" id="WP_094668384.1">
    <property type="nucleotide sequence ID" value="NZ_MWWW01000028.1"/>
</dbReference>
<feature type="region of interest" description="Disordered" evidence="1">
    <location>
        <begin position="322"/>
        <end position="347"/>
    </location>
</feature>
<feature type="compositionally biased region" description="Basic and acidic residues" evidence="1">
    <location>
        <begin position="496"/>
        <end position="513"/>
    </location>
</feature>
<dbReference type="Gene3D" id="3.40.50.2300">
    <property type="match status" value="3"/>
</dbReference>
<dbReference type="PROSITE" id="PS51257">
    <property type="entry name" value="PROKAR_LIPOPROTEIN"/>
    <property type="match status" value="1"/>
</dbReference>
<gene>
    <name evidence="3" type="ORF">BMYO_1985</name>
</gene>
<keyword evidence="4" id="KW-1185">Reference proteome</keyword>
<feature type="compositionally biased region" description="Low complexity" evidence="1">
    <location>
        <begin position="230"/>
        <end position="245"/>
    </location>
</feature>
<feature type="compositionally biased region" description="Basic and acidic residues" evidence="1">
    <location>
        <begin position="193"/>
        <end position="205"/>
    </location>
</feature>
<name>A0A261FEG6_9BIFI</name>
<sequence>MVFAHRPATAFTALAATCAMVLSLASCASNSDTHTNDGQTTITMSSTGAVALFTPSDGITLSQQTPLNKWAKLTPDLTASLTDAGFKKDNITHTTSDSLDKQSRAIQDYVVSHLSDKGKTNDAGIVIEPENMTLLVAPVVEADASTRQYGDYVSQELRTTQDEAGDDADTSANGSSNSSSAGSSSGSTSGSTDSKDSADAKDSGSKDSSGSAARSDDSDGSSESSDDASSDSSSDATDSAGTADDTQAEAADRLVSSLKLAKESGMHVVLLGNSIEGYKPDAFVKFTDAQTIGKLQAEKVVSKLQLAKASKDNPKRIEVLLPYTPVKDGTSDDASDSASDDASGTVADTDESTFAQEAFRGIWQVLGAYYEKGVAESPSGTLDANTTEDDWHAVAYDASKEGSSAKVLATRLKSGTDSPTRVDAVIALNDYVASEVVSELKDLGYTGSAADINPQITISGIVGNIAGKKDLARQAVPDPIKSPENDTADQDAADDGTAKDEHDASSDKTDKARDSQWPLVTGYGAYISNIPSVVNGKQWMTGIANRKVIASDIADACVRLNTGKALSGMSSVRNGEVGGVAKVPIISEPPLAVSASNLKAALIDPGYITLADAGL</sequence>
<proteinExistence type="predicted"/>
<dbReference type="SUPFAM" id="SSF53822">
    <property type="entry name" value="Periplasmic binding protein-like I"/>
    <property type="match status" value="1"/>
</dbReference>
<dbReference type="EMBL" id="MWWW01000028">
    <property type="protein sequence ID" value="OZG57488.1"/>
    <property type="molecule type" value="Genomic_DNA"/>
</dbReference>
<dbReference type="AlphaFoldDB" id="A0A261FEG6"/>
<organism evidence="3 4">
    <name type="scientific">Bifidobacterium myosotis</name>
    <dbReference type="NCBI Taxonomy" id="1630166"/>
    <lineage>
        <taxon>Bacteria</taxon>
        <taxon>Bacillati</taxon>
        <taxon>Actinomycetota</taxon>
        <taxon>Actinomycetes</taxon>
        <taxon>Bifidobacteriales</taxon>
        <taxon>Bifidobacteriaceae</taxon>
        <taxon>Bifidobacterium</taxon>
    </lineage>
</organism>
<evidence type="ECO:0000313" key="3">
    <source>
        <dbReference type="EMBL" id="OZG57488.1"/>
    </source>
</evidence>
<accession>A0A261FEG6</accession>
<reference evidence="3 4" key="1">
    <citation type="journal article" date="2017" name="BMC Genomics">
        <title>Comparative genomic and phylogenomic analyses of the Bifidobacteriaceae family.</title>
        <authorList>
            <person name="Lugli G.A."/>
            <person name="Milani C."/>
            <person name="Turroni F."/>
            <person name="Duranti S."/>
            <person name="Mancabelli L."/>
            <person name="Mangifesta M."/>
            <person name="Ferrario C."/>
            <person name="Modesto M."/>
            <person name="Mattarelli P."/>
            <person name="Jiri K."/>
            <person name="van Sinderen D."/>
            <person name="Ventura M."/>
        </authorList>
    </citation>
    <scope>NUCLEOTIDE SEQUENCE [LARGE SCALE GENOMIC DNA]</scope>
    <source>
        <strain evidence="3 4">DSM 100196</strain>
    </source>
</reference>
<comment type="caution">
    <text evidence="3">The sequence shown here is derived from an EMBL/GenBank/DDBJ whole genome shotgun (WGS) entry which is preliminary data.</text>
</comment>
<evidence type="ECO:0000256" key="1">
    <source>
        <dbReference type="SAM" id="MobiDB-lite"/>
    </source>
</evidence>
<evidence type="ECO:0000313" key="4">
    <source>
        <dbReference type="Proteomes" id="UP000216871"/>
    </source>
</evidence>
<dbReference type="OrthoDB" id="3239411at2"/>
<feature type="region of interest" description="Disordered" evidence="1">
    <location>
        <begin position="159"/>
        <end position="248"/>
    </location>
</feature>
<protein>
    <submittedName>
        <fullName evidence="3">Monosaccharide ABC transporter substrate-binding protein, CUT2 family</fullName>
    </submittedName>
</protein>
<dbReference type="Proteomes" id="UP000216871">
    <property type="component" value="Unassembled WGS sequence"/>
</dbReference>
<keyword evidence="2" id="KW-0732">Signal</keyword>
<feature type="signal peptide" evidence="2">
    <location>
        <begin position="1"/>
        <end position="28"/>
    </location>
</feature>
<feature type="chain" id="PRO_5038884796" evidence="2">
    <location>
        <begin position="29"/>
        <end position="615"/>
    </location>
</feature>